<feature type="repeat" description="TPR" evidence="1">
    <location>
        <begin position="283"/>
        <end position="316"/>
    </location>
</feature>
<dbReference type="PANTHER" id="PTHR12558">
    <property type="entry name" value="CELL DIVISION CYCLE 16,23,27"/>
    <property type="match status" value="1"/>
</dbReference>
<feature type="repeat" description="TPR" evidence="1">
    <location>
        <begin position="422"/>
        <end position="455"/>
    </location>
</feature>
<dbReference type="SUPFAM" id="SSF48452">
    <property type="entry name" value="TPR-like"/>
    <property type="match status" value="2"/>
</dbReference>
<dbReference type="PANTHER" id="PTHR12558:SF13">
    <property type="entry name" value="CELL DIVISION CYCLE PROTEIN 27 HOMOLOG"/>
    <property type="match status" value="1"/>
</dbReference>
<dbReference type="PROSITE" id="PS50005">
    <property type="entry name" value="TPR"/>
    <property type="match status" value="7"/>
</dbReference>
<feature type="repeat" description="TPR" evidence="1">
    <location>
        <begin position="459"/>
        <end position="492"/>
    </location>
</feature>
<keyword evidence="3" id="KW-1185">Reference proteome</keyword>
<accession>A0ABN0GYZ4</accession>
<evidence type="ECO:0000256" key="1">
    <source>
        <dbReference type="PROSITE-ProRule" id="PRU00339"/>
    </source>
</evidence>
<keyword evidence="1" id="KW-0802">TPR repeat</keyword>
<dbReference type="Pfam" id="PF13432">
    <property type="entry name" value="TPR_16"/>
    <property type="match status" value="2"/>
</dbReference>
<evidence type="ECO:0000313" key="2">
    <source>
        <dbReference type="EMBL" id="EJU07130.1"/>
    </source>
</evidence>
<name>A0ABN0GYZ4_9FUSO</name>
<dbReference type="InterPro" id="IPR011990">
    <property type="entry name" value="TPR-like_helical_dom_sf"/>
</dbReference>
<dbReference type="Gene3D" id="1.25.40.10">
    <property type="entry name" value="Tetratricopeptide repeat domain"/>
    <property type="match status" value="6"/>
</dbReference>
<dbReference type="RefSeq" id="WP_005918823.1">
    <property type="nucleotide sequence ID" value="NZ_ALVD01000007.1"/>
</dbReference>
<dbReference type="EMBL" id="ALVD01000007">
    <property type="protein sequence ID" value="EJU07130.1"/>
    <property type="molecule type" value="Genomic_DNA"/>
</dbReference>
<feature type="repeat" description="TPR" evidence="1">
    <location>
        <begin position="671"/>
        <end position="704"/>
    </location>
</feature>
<dbReference type="Pfam" id="PF13424">
    <property type="entry name" value="TPR_12"/>
    <property type="match status" value="1"/>
</dbReference>
<organism evidence="2 3">
    <name type="scientific">Fusobacterium hwasookii ChDC F128</name>
    <dbReference type="NCBI Taxonomy" id="1216362"/>
    <lineage>
        <taxon>Bacteria</taxon>
        <taxon>Fusobacteriati</taxon>
        <taxon>Fusobacteriota</taxon>
        <taxon>Fusobacteriia</taxon>
        <taxon>Fusobacteriales</taxon>
        <taxon>Fusobacteriaceae</taxon>
        <taxon>Fusobacterium</taxon>
    </lineage>
</organism>
<feature type="repeat" description="TPR" evidence="1">
    <location>
        <begin position="69"/>
        <end position="102"/>
    </location>
</feature>
<comment type="caution">
    <text evidence="2">The sequence shown here is derived from an EMBL/GenBank/DDBJ whole genome shotgun (WGS) entry which is preliminary data.</text>
</comment>
<dbReference type="SUPFAM" id="SSF81901">
    <property type="entry name" value="HCP-like"/>
    <property type="match status" value="1"/>
</dbReference>
<dbReference type="InterPro" id="IPR019734">
    <property type="entry name" value="TPR_rpt"/>
</dbReference>
<reference evidence="3" key="1">
    <citation type="journal article" date="2012" name="J. Bacteriol.">
        <title>Draft Genome Sequence of Fusobacterium nucleatum ChDC F128, Isolated from a Periodontitis Lesion.</title>
        <authorList>
            <person name="Park S.N."/>
            <person name="Kong S.W."/>
            <person name="Kim H.S."/>
            <person name="Park M.S."/>
            <person name="Lee J.W."/>
            <person name="Cho E."/>
            <person name="Lim Y.K."/>
            <person name="Choi M.H."/>
            <person name="Chang Y.H."/>
            <person name="Shin J.H."/>
            <person name="Park H.S."/>
            <person name="Choi S.H."/>
            <person name="Kook J.K."/>
        </authorList>
    </citation>
    <scope>NUCLEOTIDE SEQUENCE [LARGE SCALE GENOMIC DNA]</scope>
    <source>
        <strain evidence="3">ChDC F128</strain>
    </source>
</reference>
<dbReference type="GO" id="GO:0016740">
    <property type="term" value="F:transferase activity"/>
    <property type="evidence" value="ECO:0007669"/>
    <property type="project" value="UniProtKB-KW"/>
</dbReference>
<dbReference type="Pfam" id="PF13181">
    <property type="entry name" value="TPR_8"/>
    <property type="match status" value="4"/>
</dbReference>
<keyword evidence="2" id="KW-0808">Transferase</keyword>
<dbReference type="SMART" id="SM00028">
    <property type="entry name" value="TPR"/>
    <property type="match status" value="16"/>
</dbReference>
<dbReference type="Proteomes" id="UP000004829">
    <property type="component" value="Unassembled WGS sequence"/>
</dbReference>
<protein>
    <submittedName>
        <fullName evidence="2">O-linked GlcNAc transferase</fullName>
    </submittedName>
</protein>
<sequence length="801" mass="94356">MKKELLEKIGKLHEAEKYQEIIDLIEGLPKEQLDTDLIGELGRAYNNIENYKKGLEILKSIETEVGDTVLWNWRVGYSYFFLEDYVNAKKHFLKAYELDPDDEDVCNFLVEVYLSLARNEDQKGDSIKALEYAFESRKYIRNDDSELEAETLIAWLYDKSMDYTKAEKILRSVLAKNKENEWVLSELGYCLSGQGKYEEALEYFLAVKDYEGDEGWLYQKIAICYKNLDKKEEALKYYLMAAELDEEDTYSMSDIAWLYNNLGKHGEALKFLQRLEKIGVDDSWTNTEYAYCLSKLNRYEEAIEKYRYALKLDDEEKDEAYIYSQLGLCNRNLERYEEAIEAFTQAKKWGRNDAWINDEIGHCYKKKGDIKKALEFYLIAEKENKKDPYLMSDIAWIYDGLGQYEEGLKYIKKAVKLGRDDAWLNEEYGACLAGLDRYEEAIEKYKYALNLDDEGKDEAYIYSQLGWCYRQLEDYEKALECQNQAREFGRNDIWLNTEISVCYEKLGDYEKALEYALIAYELDRDDIRSLSQVGWFYDYMEKYEDGLPFLLRAEELGRDDEWINTEIATNLGRSGKTSEGIERLHKSLAMVSEEDINQRIFINSEIAWLYGRLEEPQPEEALKYLNIAKELGRDDQWLHSEIGYQLGYNQEKRKESLEHFDRAMELGRNDAWIFEMRGIVLLDLNRYQEALDSFRNAYDLNSDSWYLYSMGRCLRGLERYEEAIKVLLESRQISIDKNDVVDGEDFELAYCYIGIGDKENAQKYLDSARDSVTQRGVLNDYMKEKIEEIEKGILSLNQFLN</sequence>
<evidence type="ECO:0000313" key="3">
    <source>
        <dbReference type="Proteomes" id="UP000004829"/>
    </source>
</evidence>
<dbReference type="Pfam" id="PF14559">
    <property type="entry name" value="TPR_19"/>
    <property type="match status" value="1"/>
</dbReference>
<feature type="repeat" description="TPR" evidence="1">
    <location>
        <begin position="320"/>
        <end position="353"/>
    </location>
</feature>
<feature type="repeat" description="TPR" evidence="1">
    <location>
        <begin position="215"/>
        <end position="248"/>
    </location>
</feature>
<gene>
    <name evidence="2" type="ORF">B437_09003</name>
</gene>
<proteinExistence type="predicted"/>